<dbReference type="EMBL" id="LXJU01000011">
    <property type="protein sequence ID" value="OGE52022.1"/>
    <property type="molecule type" value="Genomic_DNA"/>
</dbReference>
<comment type="caution">
    <text evidence="2">The sequence shown here is derived from an EMBL/GenBank/DDBJ whole genome shotgun (WGS) entry which is preliminary data.</text>
</comment>
<sequence length="31" mass="3595">MSADYLNDRDRPSPLRRKKDEGATKEASNWS</sequence>
<reference evidence="2 3" key="1">
    <citation type="journal article" date="2016" name="Sci. Rep.">
        <title>Penicillium arizonense, a new, genome sequenced fungal species, reveals a high chemical diversity in secreted metabolites.</title>
        <authorList>
            <person name="Grijseels S."/>
            <person name="Nielsen J.C."/>
            <person name="Randelovic M."/>
            <person name="Nielsen J."/>
            <person name="Nielsen K.F."/>
            <person name="Workman M."/>
            <person name="Frisvad J.C."/>
        </authorList>
    </citation>
    <scope>NUCLEOTIDE SEQUENCE [LARGE SCALE GENOMIC DNA]</scope>
    <source>
        <strain evidence="2 3">CBS 141311</strain>
    </source>
</reference>
<organism evidence="2 3">
    <name type="scientific">Penicillium arizonense</name>
    <dbReference type="NCBI Taxonomy" id="1835702"/>
    <lineage>
        <taxon>Eukaryota</taxon>
        <taxon>Fungi</taxon>
        <taxon>Dikarya</taxon>
        <taxon>Ascomycota</taxon>
        <taxon>Pezizomycotina</taxon>
        <taxon>Eurotiomycetes</taxon>
        <taxon>Eurotiomycetidae</taxon>
        <taxon>Eurotiales</taxon>
        <taxon>Aspergillaceae</taxon>
        <taxon>Penicillium</taxon>
    </lineage>
</organism>
<gene>
    <name evidence="2" type="ORF">PENARI_c011G05921</name>
</gene>
<feature type="region of interest" description="Disordered" evidence="1">
    <location>
        <begin position="1"/>
        <end position="31"/>
    </location>
</feature>
<evidence type="ECO:0000256" key="1">
    <source>
        <dbReference type="SAM" id="MobiDB-lite"/>
    </source>
</evidence>
<keyword evidence="3" id="KW-1185">Reference proteome</keyword>
<accession>A0A1F5LFP3</accession>
<evidence type="ECO:0000313" key="3">
    <source>
        <dbReference type="Proteomes" id="UP000177622"/>
    </source>
</evidence>
<feature type="compositionally biased region" description="Basic and acidic residues" evidence="1">
    <location>
        <begin position="1"/>
        <end position="24"/>
    </location>
</feature>
<evidence type="ECO:0000313" key="2">
    <source>
        <dbReference type="EMBL" id="OGE52022.1"/>
    </source>
</evidence>
<protein>
    <submittedName>
        <fullName evidence="2">Uncharacterized protein</fullName>
    </submittedName>
</protein>
<proteinExistence type="predicted"/>
<name>A0A1F5LFP3_PENAI</name>
<dbReference type="Proteomes" id="UP000177622">
    <property type="component" value="Unassembled WGS sequence"/>
</dbReference>
<dbReference type="RefSeq" id="XP_022487464.1">
    <property type="nucleotide sequence ID" value="XM_022632613.1"/>
</dbReference>
<dbReference type="GeneID" id="34577347"/>
<dbReference type="AlphaFoldDB" id="A0A1F5LFP3"/>